<dbReference type="OrthoDB" id="7960860at2"/>
<evidence type="ECO:0000313" key="2">
    <source>
        <dbReference type="Proteomes" id="UP000255207"/>
    </source>
</evidence>
<sequence>MVTAALLSLSLSTGLVIPVAETVPRFDIEATCKTAEAAGGGSRTVSACRDDERKAQLSLEAKWASYRPGTRNECVEATQVGGIPSYVQVLTCLELAATTTK</sequence>
<name>A0A370L161_9HYPH</name>
<evidence type="ECO:0000313" key="1">
    <source>
        <dbReference type="EMBL" id="RDJ21292.1"/>
    </source>
</evidence>
<dbReference type="RefSeq" id="WP_114831353.1">
    <property type="nucleotide sequence ID" value="NZ_QQTO01000020.1"/>
</dbReference>
<dbReference type="EMBL" id="QQTP01000013">
    <property type="protein sequence ID" value="RDJ21292.1"/>
    <property type="molecule type" value="Genomic_DNA"/>
</dbReference>
<comment type="caution">
    <text evidence="1">The sequence shown here is derived from an EMBL/GenBank/DDBJ whole genome shotgun (WGS) entry which is preliminary data.</text>
</comment>
<organism evidence="1 2">
    <name type="scientific">Bosea caraganae</name>
    <dbReference type="NCBI Taxonomy" id="2763117"/>
    <lineage>
        <taxon>Bacteria</taxon>
        <taxon>Pseudomonadati</taxon>
        <taxon>Pseudomonadota</taxon>
        <taxon>Alphaproteobacteria</taxon>
        <taxon>Hyphomicrobiales</taxon>
        <taxon>Boseaceae</taxon>
        <taxon>Bosea</taxon>
    </lineage>
</organism>
<proteinExistence type="predicted"/>
<protein>
    <submittedName>
        <fullName evidence="1">Uncharacterized protein</fullName>
    </submittedName>
</protein>
<gene>
    <name evidence="1" type="ORF">DWE98_21470</name>
</gene>
<dbReference type="AlphaFoldDB" id="A0A370L161"/>
<keyword evidence="2" id="KW-1185">Reference proteome</keyword>
<reference evidence="2" key="1">
    <citation type="submission" date="2018-07" db="EMBL/GenBank/DDBJ databases">
        <authorList>
            <person name="Safronova V.I."/>
            <person name="Chirak E.R."/>
            <person name="Sazanova A.L."/>
        </authorList>
    </citation>
    <scope>NUCLEOTIDE SEQUENCE [LARGE SCALE GENOMIC DNA]</scope>
    <source>
        <strain evidence="2">RCAM04685</strain>
    </source>
</reference>
<accession>A0A370L161</accession>
<dbReference type="Proteomes" id="UP000255207">
    <property type="component" value="Unassembled WGS sequence"/>
</dbReference>